<name>A0ABQ5VTW3_9RHOB</name>
<dbReference type="Gene3D" id="3.40.50.720">
    <property type="entry name" value="NAD(P)-binding Rossmann-like Domain"/>
    <property type="match status" value="1"/>
</dbReference>
<dbReference type="InterPro" id="IPR036291">
    <property type="entry name" value="NAD(P)-bd_dom_sf"/>
</dbReference>
<feature type="domain" description="DUF4166" evidence="2">
    <location>
        <begin position="390"/>
        <end position="550"/>
    </location>
</feature>
<organism evidence="3 4">
    <name type="scientific">Amylibacter marinus</name>
    <dbReference type="NCBI Taxonomy" id="1475483"/>
    <lineage>
        <taxon>Bacteria</taxon>
        <taxon>Pseudomonadati</taxon>
        <taxon>Pseudomonadota</taxon>
        <taxon>Alphaproteobacteria</taxon>
        <taxon>Rhodobacterales</taxon>
        <taxon>Paracoccaceae</taxon>
        <taxon>Amylibacter</taxon>
    </lineage>
</organism>
<feature type="domain" description="Saccharopine dehydrogenase NADP binding" evidence="1">
    <location>
        <begin position="3"/>
        <end position="128"/>
    </location>
</feature>
<protein>
    <recommendedName>
        <fullName evidence="5">Saccharopine dehydrogenase NADP binding domain-containing protein</fullName>
    </recommendedName>
</protein>
<dbReference type="Pfam" id="PF13761">
    <property type="entry name" value="DUF4166"/>
    <property type="match status" value="1"/>
</dbReference>
<dbReference type="PANTHER" id="PTHR43796:SF2">
    <property type="entry name" value="CARBOXYNORSPERMIDINE SYNTHASE"/>
    <property type="match status" value="1"/>
</dbReference>
<sequence>MKILILGGYGVFGGRLAELLCNIPTLEIIVAGRNLAKAKAQCRALRGVTHFTPLALDRDDIQPALLAHRPDILIDATGPFQDYGENPYAALKACIETQTNYIDFADGADFVFGVSQFDQAAQQAGVFCLSGVSSFPVLTAAVMREIAQKMEITTLTGGIAPSPYAGIGLNVMRAVISYAGGEVTLLRNGKEIKAKGLAESQYHTISPPGILPLRRIRFSLVDVPDLRVIPPEHPQLRTIWIGAGPVPESLHIALNLLAKLRAALRLPPLTRFAGLFYRVLNLMRFGEHRGGMFVSATGIHQGRPHRISWHLVGEGDDGPYIPAMAIEIVVRKTLAGSPPAAGAREAVNAVELADYDALFSKRAISTGFRETTNSHAPLYRQILEDSYDTLPESIQTLHDLDDRMEFKGQVEITSPHKRLNRMIARLFRFPTQSGEMPATVRFQRNVDGSERWSRDFNGHKFHSVQSKGCGKSKHLIEERFGPITVALALVIKDQKLHLIARHWNILGIPMPRFCMPNGKAVEYQHNKKFHFDVEIRLPFIGRLVHYKGWLGPE</sequence>
<dbReference type="RefSeq" id="WP_284376614.1">
    <property type="nucleotide sequence ID" value="NZ_BSNN01000002.1"/>
</dbReference>
<dbReference type="SUPFAM" id="SSF51735">
    <property type="entry name" value="NAD(P)-binding Rossmann-fold domains"/>
    <property type="match status" value="1"/>
</dbReference>
<dbReference type="InterPro" id="IPR005097">
    <property type="entry name" value="Sacchrp_dh_NADP-bd"/>
</dbReference>
<evidence type="ECO:0000313" key="3">
    <source>
        <dbReference type="EMBL" id="GLQ34706.1"/>
    </source>
</evidence>
<comment type="caution">
    <text evidence="3">The sequence shown here is derived from an EMBL/GenBank/DDBJ whole genome shotgun (WGS) entry which is preliminary data.</text>
</comment>
<dbReference type="Pfam" id="PF03435">
    <property type="entry name" value="Sacchrp_dh_NADP"/>
    <property type="match status" value="1"/>
</dbReference>
<reference evidence="4" key="1">
    <citation type="journal article" date="2019" name="Int. J. Syst. Evol. Microbiol.">
        <title>The Global Catalogue of Microorganisms (GCM) 10K type strain sequencing project: providing services to taxonomists for standard genome sequencing and annotation.</title>
        <authorList>
            <consortium name="The Broad Institute Genomics Platform"/>
            <consortium name="The Broad Institute Genome Sequencing Center for Infectious Disease"/>
            <person name="Wu L."/>
            <person name="Ma J."/>
        </authorList>
    </citation>
    <scope>NUCLEOTIDE SEQUENCE [LARGE SCALE GENOMIC DNA]</scope>
    <source>
        <strain evidence="4">NBRC 110140</strain>
    </source>
</reference>
<evidence type="ECO:0000313" key="4">
    <source>
        <dbReference type="Proteomes" id="UP001156694"/>
    </source>
</evidence>
<evidence type="ECO:0008006" key="5">
    <source>
        <dbReference type="Google" id="ProtNLM"/>
    </source>
</evidence>
<dbReference type="EMBL" id="BSNN01000002">
    <property type="protein sequence ID" value="GLQ34706.1"/>
    <property type="molecule type" value="Genomic_DNA"/>
</dbReference>
<dbReference type="InterPro" id="IPR025311">
    <property type="entry name" value="DUF4166"/>
</dbReference>
<accession>A0ABQ5VTW3</accession>
<dbReference type="PANTHER" id="PTHR43796">
    <property type="entry name" value="CARBOXYNORSPERMIDINE SYNTHASE"/>
    <property type="match status" value="1"/>
</dbReference>
<gene>
    <name evidence="3" type="ORF">GCM10007939_09890</name>
</gene>
<proteinExistence type="predicted"/>
<evidence type="ECO:0000259" key="1">
    <source>
        <dbReference type="Pfam" id="PF03435"/>
    </source>
</evidence>
<dbReference type="Proteomes" id="UP001156694">
    <property type="component" value="Unassembled WGS sequence"/>
</dbReference>
<keyword evidence="4" id="KW-1185">Reference proteome</keyword>
<evidence type="ECO:0000259" key="2">
    <source>
        <dbReference type="Pfam" id="PF13761"/>
    </source>
</evidence>